<name>A0A2V1DW22_9PLEO</name>
<dbReference type="PANTHER" id="PTHR33365:SF4">
    <property type="entry name" value="CYCLOCHLOROTINE BIOSYNTHESIS PROTEIN O"/>
    <property type="match status" value="1"/>
</dbReference>
<dbReference type="EMBL" id="KZ805364">
    <property type="protein sequence ID" value="PVI01020.1"/>
    <property type="molecule type" value="Genomic_DNA"/>
</dbReference>
<accession>A0A2V1DW22</accession>
<dbReference type="Pfam" id="PF11807">
    <property type="entry name" value="UstYa"/>
    <property type="match status" value="1"/>
</dbReference>
<reference evidence="4 5" key="1">
    <citation type="journal article" date="2018" name="Sci. Rep.">
        <title>Comparative genomics provides insights into the lifestyle and reveals functional heterogeneity of dark septate endophytic fungi.</title>
        <authorList>
            <person name="Knapp D.G."/>
            <person name="Nemeth J.B."/>
            <person name="Barry K."/>
            <person name="Hainaut M."/>
            <person name="Henrissat B."/>
            <person name="Johnson J."/>
            <person name="Kuo A."/>
            <person name="Lim J.H.P."/>
            <person name="Lipzen A."/>
            <person name="Nolan M."/>
            <person name="Ohm R.A."/>
            <person name="Tamas L."/>
            <person name="Grigoriev I.V."/>
            <person name="Spatafora J.W."/>
            <person name="Nagy L.G."/>
            <person name="Kovacs G.M."/>
        </authorList>
    </citation>
    <scope>NUCLEOTIDE SEQUENCE [LARGE SCALE GENOMIC DNA]</scope>
    <source>
        <strain evidence="4 5">DSE2036</strain>
    </source>
</reference>
<keyword evidence="3" id="KW-1133">Transmembrane helix</keyword>
<dbReference type="OrthoDB" id="3687641at2759"/>
<organism evidence="4 5">
    <name type="scientific">Periconia macrospinosa</name>
    <dbReference type="NCBI Taxonomy" id="97972"/>
    <lineage>
        <taxon>Eukaryota</taxon>
        <taxon>Fungi</taxon>
        <taxon>Dikarya</taxon>
        <taxon>Ascomycota</taxon>
        <taxon>Pezizomycotina</taxon>
        <taxon>Dothideomycetes</taxon>
        <taxon>Pleosporomycetidae</taxon>
        <taxon>Pleosporales</taxon>
        <taxon>Massarineae</taxon>
        <taxon>Periconiaceae</taxon>
        <taxon>Periconia</taxon>
    </lineage>
</organism>
<proteinExistence type="inferred from homology"/>
<dbReference type="GO" id="GO:0043386">
    <property type="term" value="P:mycotoxin biosynthetic process"/>
    <property type="evidence" value="ECO:0007669"/>
    <property type="project" value="InterPro"/>
</dbReference>
<dbReference type="AlphaFoldDB" id="A0A2V1DW22"/>
<evidence type="ECO:0000256" key="1">
    <source>
        <dbReference type="ARBA" id="ARBA00004685"/>
    </source>
</evidence>
<dbReference type="InterPro" id="IPR021765">
    <property type="entry name" value="UstYa-like"/>
</dbReference>
<feature type="transmembrane region" description="Helical" evidence="3">
    <location>
        <begin position="45"/>
        <end position="67"/>
    </location>
</feature>
<comment type="similarity">
    <text evidence="2">Belongs to the ustYa family.</text>
</comment>
<keyword evidence="5" id="KW-1185">Reference proteome</keyword>
<dbReference type="Proteomes" id="UP000244855">
    <property type="component" value="Unassembled WGS sequence"/>
</dbReference>
<evidence type="ECO:0000313" key="5">
    <source>
        <dbReference type="Proteomes" id="UP000244855"/>
    </source>
</evidence>
<dbReference type="PANTHER" id="PTHR33365">
    <property type="entry name" value="YALI0B05434P"/>
    <property type="match status" value="1"/>
</dbReference>
<dbReference type="STRING" id="97972.A0A2V1DW22"/>
<evidence type="ECO:0000313" key="4">
    <source>
        <dbReference type="EMBL" id="PVI01020.1"/>
    </source>
</evidence>
<keyword evidence="3" id="KW-0472">Membrane</keyword>
<comment type="pathway">
    <text evidence="1">Mycotoxin biosynthesis.</text>
</comment>
<gene>
    <name evidence="4" type="ORF">DM02DRAFT_654920</name>
</gene>
<protein>
    <submittedName>
        <fullName evidence="4">Uncharacterized protein</fullName>
    </submittedName>
</protein>
<keyword evidence="3" id="KW-0812">Transmembrane</keyword>
<evidence type="ECO:0000256" key="2">
    <source>
        <dbReference type="ARBA" id="ARBA00035112"/>
    </source>
</evidence>
<sequence length="277" mass="32061">MESIRNALSAKSTLDGDNKYEPLASNVQNAPQIMLSKPRFHRMSFAIKIFGILGLLSLWTALVAFYVSRHQHLLHWLSGSRNLIDQYNRFVDTDPFDSPFWQPYQGKSDRIDVSGWNYYGNDWLWLPKGSPYAIPGGRPLIPMYERDAWMKDYLGYISAYQHEIHCLGIIKHILNAYRDGKNVTAKENEHANAHCLEVIRHAVMCHPDLTLAVPEHDANGEEKEPFWGGEKHMCRDQKQVHKFLAERNMGFKWVEDEGGEKVIKAWAWPLPENIEGW</sequence>
<evidence type="ECO:0000256" key="3">
    <source>
        <dbReference type="SAM" id="Phobius"/>
    </source>
</evidence>